<protein>
    <recommendedName>
        <fullName evidence="2">DUF6533 domain-containing protein</fullName>
    </recommendedName>
</protein>
<dbReference type="EMBL" id="WIUZ02000003">
    <property type="protein sequence ID" value="KAF9789645.1"/>
    <property type="molecule type" value="Genomic_DNA"/>
</dbReference>
<feature type="transmembrane region" description="Helical" evidence="1">
    <location>
        <begin position="246"/>
        <end position="266"/>
    </location>
</feature>
<keyword evidence="1" id="KW-0472">Membrane</keyword>
<evidence type="ECO:0000259" key="2">
    <source>
        <dbReference type="Pfam" id="PF20151"/>
    </source>
</evidence>
<feature type="transmembrane region" description="Helical" evidence="1">
    <location>
        <begin position="51"/>
        <end position="72"/>
    </location>
</feature>
<evidence type="ECO:0000313" key="3">
    <source>
        <dbReference type="EMBL" id="KAF9789645.1"/>
    </source>
</evidence>
<gene>
    <name evidence="3" type="ORF">BJ322DRAFT_1105503</name>
</gene>
<sequence length="344" mass="38905">MASELDLVIEVGHDITAIKYYALATCTILFYDYLLTLADEINYAWSAKKSWAFWLFVVVSLILSNDISILVAQKSRPIVFTPTWRCKNSDFCASMPSHSLRPRENRCERTVWYPLFVGIVCTLFVQVTLMLRIYAVTVKSIPITVGFGIITIVQLVFGTIWSALTQHIDLLRHGDTRAVALPVLQIPLDAYRVCVFTRHRPIEITCIGISLFYEFLTFSLIIFLAATSKTPGIKVPRIMGVIVKDATWYFLVIFTSHFVLMLTLTLGRESIQLLPAPGNAAYLPVMISRTMLSLRKAADPQRGDWHIGEPAKHVTNLQSIRFFHQRSATNGREDSIVLDVYPVS</sequence>
<comment type="caution">
    <text evidence="3">The sequence shown here is derived from an EMBL/GenBank/DDBJ whole genome shotgun (WGS) entry which is preliminary data.</text>
</comment>
<accession>A0A9P6LAC5</accession>
<dbReference type="InterPro" id="IPR045340">
    <property type="entry name" value="DUF6533"/>
</dbReference>
<feature type="domain" description="DUF6533" evidence="2">
    <location>
        <begin position="20"/>
        <end position="57"/>
    </location>
</feature>
<keyword evidence="1" id="KW-1133">Transmembrane helix</keyword>
<keyword evidence="1" id="KW-0812">Transmembrane</keyword>
<feature type="transmembrane region" description="Helical" evidence="1">
    <location>
        <begin position="111"/>
        <end position="135"/>
    </location>
</feature>
<feature type="transmembrane region" description="Helical" evidence="1">
    <location>
        <begin position="206"/>
        <end position="226"/>
    </location>
</feature>
<reference evidence="3" key="1">
    <citation type="journal article" date="2020" name="Nat. Commun.">
        <title>Large-scale genome sequencing of mycorrhizal fungi provides insights into the early evolution of symbiotic traits.</title>
        <authorList>
            <person name="Miyauchi S."/>
            <person name="Kiss E."/>
            <person name="Kuo A."/>
            <person name="Drula E."/>
            <person name="Kohler A."/>
            <person name="Sanchez-Garcia M."/>
            <person name="Morin E."/>
            <person name="Andreopoulos B."/>
            <person name="Barry K.W."/>
            <person name="Bonito G."/>
            <person name="Buee M."/>
            <person name="Carver A."/>
            <person name="Chen C."/>
            <person name="Cichocki N."/>
            <person name="Clum A."/>
            <person name="Culley D."/>
            <person name="Crous P.W."/>
            <person name="Fauchery L."/>
            <person name="Girlanda M."/>
            <person name="Hayes R.D."/>
            <person name="Keri Z."/>
            <person name="LaButti K."/>
            <person name="Lipzen A."/>
            <person name="Lombard V."/>
            <person name="Magnuson J."/>
            <person name="Maillard F."/>
            <person name="Murat C."/>
            <person name="Nolan M."/>
            <person name="Ohm R.A."/>
            <person name="Pangilinan J."/>
            <person name="Pereira M.F."/>
            <person name="Perotto S."/>
            <person name="Peter M."/>
            <person name="Pfister S."/>
            <person name="Riley R."/>
            <person name="Sitrit Y."/>
            <person name="Stielow J.B."/>
            <person name="Szollosi G."/>
            <person name="Zifcakova L."/>
            <person name="Stursova M."/>
            <person name="Spatafora J.W."/>
            <person name="Tedersoo L."/>
            <person name="Vaario L.M."/>
            <person name="Yamada A."/>
            <person name="Yan M."/>
            <person name="Wang P."/>
            <person name="Xu J."/>
            <person name="Bruns T."/>
            <person name="Baldrian P."/>
            <person name="Vilgalys R."/>
            <person name="Dunand C."/>
            <person name="Henrissat B."/>
            <person name="Grigoriev I.V."/>
            <person name="Hibbett D."/>
            <person name="Nagy L.G."/>
            <person name="Martin F.M."/>
        </authorList>
    </citation>
    <scope>NUCLEOTIDE SEQUENCE</scope>
    <source>
        <strain evidence="3">UH-Tt-Lm1</strain>
    </source>
</reference>
<reference evidence="3" key="2">
    <citation type="submission" date="2020-11" db="EMBL/GenBank/DDBJ databases">
        <authorList>
            <consortium name="DOE Joint Genome Institute"/>
            <person name="Kuo A."/>
            <person name="Miyauchi S."/>
            <person name="Kiss E."/>
            <person name="Drula E."/>
            <person name="Kohler A."/>
            <person name="Sanchez-Garcia M."/>
            <person name="Andreopoulos B."/>
            <person name="Barry K.W."/>
            <person name="Bonito G."/>
            <person name="Buee M."/>
            <person name="Carver A."/>
            <person name="Chen C."/>
            <person name="Cichocki N."/>
            <person name="Clum A."/>
            <person name="Culley D."/>
            <person name="Crous P.W."/>
            <person name="Fauchery L."/>
            <person name="Girlanda M."/>
            <person name="Hayes R."/>
            <person name="Keri Z."/>
            <person name="Labutti K."/>
            <person name="Lipzen A."/>
            <person name="Lombard V."/>
            <person name="Magnuson J."/>
            <person name="Maillard F."/>
            <person name="Morin E."/>
            <person name="Murat C."/>
            <person name="Nolan M."/>
            <person name="Ohm R."/>
            <person name="Pangilinan J."/>
            <person name="Pereira M."/>
            <person name="Perotto S."/>
            <person name="Peter M."/>
            <person name="Riley R."/>
            <person name="Sitrit Y."/>
            <person name="Stielow B."/>
            <person name="Szollosi G."/>
            <person name="Zifcakova L."/>
            <person name="Stursova M."/>
            <person name="Spatafora J.W."/>
            <person name="Tedersoo L."/>
            <person name="Vaario L.-M."/>
            <person name="Yamada A."/>
            <person name="Yan M."/>
            <person name="Wang P."/>
            <person name="Xu J."/>
            <person name="Bruns T."/>
            <person name="Baldrian P."/>
            <person name="Vilgalys R."/>
            <person name="Henrissat B."/>
            <person name="Grigoriev I.V."/>
            <person name="Hibbett D."/>
            <person name="Nagy L.G."/>
            <person name="Martin F.M."/>
        </authorList>
    </citation>
    <scope>NUCLEOTIDE SEQUENCE</scope>
    <source>
        <strain evidence="3">UH-Tt-Lm1</strain>
    </source>
</reference>
<dbReference type="Proteomes" id="UP000736335">
    <property type="component" value="Unassembled WGS sequence"/>
</dbReference>
<organism evidence="3 4">
    <name type="scientific">Thelephora terrestris</name>
    <dbReference type="NCBI Taxonomy" id="56493"/>
    <lineage>
        <taxon>Eukaryota</taxon>
        <taxon>Fungi</taxon>
        <taxon>Dikarya</taxon>
        <taxon>Basidiomycota</taxon>
        <taxon>Agaricomycotina</taxon>
        <taxon>Agaricomycetes</taxon>
        <taxon>Thelephorales</taxon>
        <taxon>Thelephoraceae</taxon>
        <taxon>Thelephora</taxon>
    </lineage>
</organism>
<dbReference type="Pfam" id="PF20151">
    <property type="entry name" value="DUF6533"/>
    <property type="match status" value="1"/>
</dbReference>
<feature type="transmembrane region" description="Helical" evidence="1">
    <location>
        <begin position="141"/>
        <end position="164"/>
    </location>
</feature>
<keyword evidence="4" id="KW-1185">Reference proteome</keyword>
<proteinExistence type="predicted"/>
<dbReference type="AlphaFoldDB" id="A0A9P6LAC5"/>
<evidence type="ECO:0000313" key="4">
    <source>
        <dbReference type="Proteomes" id="UP000736335"/>
    </source>
</evidence>
<name>A0A9P6LAC5_9AGAM</name>
<evidence type="ECO:0000256" key="1">
    <source>
        <dbReference type="SAM" id="Phobius"/>
    </source>
</evidence>